<reference evidence="2" key="1">
    <citation type="submission" date="2009-09" db="EMBL/GenBank/DDBJ databases">
        <title>The complete chromosome of Sebaldella termitidis ATCC 33386.</title>
        <authorList>
            <consortium name="US DOE Joint Genome Institute (JGI-PGF)"/>
            <person name="Lucas S."/>
            <person name="Copeland A."/>
            <person name="Lapidus A."/>
            <person name="Glavina del Rio T."/>
            <person name="Dalin E."/>
            <person name="Tice H."/>
            <person name="Bruce D."/>
            <person name="Goodwin L."/>
            <person name="Pitluck S."/>
            <person name="Kyrpides N."/>
            <person name="Mavromatis K."/>
            <person name="Ivanova N."/>
            <person name="Mikhailova N."/>
            <person name="Sims D."/>
            <person name="Meincke L."/>
            <person name="Brettin T."/>
            <person name="Detter J.C."/>
            <person name="Han C."/>
            <person name="Larimer F."/>
            <person name="Land M."/>
            <person name="Hauser L."/>
            <person name="Markowitz V."/>
            <person name="Cheng J.F."/>
            <person name="Hugenholtz P."/>
            <person name="Woyke T."/>
            <person name="Wu D."/>
            <person name="Eisen J.A."/>
        </authorList>
    </citation>
    <scope>NUCLEOTIDE SEQUENCE [LARGE SCALE GENOMIC DNA]</scope>
    <source>
        <strain evidence="2">ATCC 33386 / NCTC 11300</strain>
    </source>
</reference>
<dbReference type="RefSeq" id="WP_012859544.1">
    <property type="nucleotide sequence ID" value="NC_013517.1"/>
</dbReference>
<proteinExistence type="predicted"/>
<evidence type="ECO:0008006" key="3">
    <source>
        <dbReference type="Google" id="ProtNLM"/>
    </source>
</evidence>
<sequence length="46" mass="5389">MIKTKMRCKACGKLYMEIKVEGKAICDFKCKRCKTQNVQVITEKFN</sequence>
<evidence type="ECO:0000313" key="2">
    <source>
        <dbReference type="Proteomes" id="UP000000845"/>
    </source>
</evidence>
<dbReference type="Proteomes" id="UP000000845">
    <property type="component" value="Chromosome"/>
</dbReference>
<dbReference type="STRING" id="526218.Sterm_0056"/>
<dbReference type="AlphaFoldDB" id="D1AJN7"/>
<dbReference type="EMBL" id="CP001739">
    <property type="protein sequence ID" value="ACZ06944.1"/>
    <property type="molecule type" value="Genomic_DNA"/>
</dbReference>
<accession>D1AJN7</accession>
<organism evidence="1 2">
    <name type="scientific">Sebaldella termitidis (strain ATCC 33386 / NCTC 11300)</name>
    <dbReference type="NCBI Taxonomy" id="526218"/>
    <lineage>
        <taxon>Bacteria</taxon>
        <taxon>Fusobacteriati</taxon>
        <taxon>Fusobacteriota</taxon>
        <taxon>Fusobacteriia</taxon>
        <taxon>Fusobacteriales</taxon>
        <taxon>Leptotrichiaceae</taxon>
        <taxon>Sebaldella</taxon>
    </lineage>
</organism>
<name>D1AJN7_SEBTE</name>
<evidence type="ECO:0000313" key="1">
    <source>
        <dbReference type="EMBL" id="ACZ06944.1"/>
    </source>
</evidence>
<gene>
    <name evidence="1" type="ordered locus">Sterm_0056</name>
</gene>
<dbReference type="KEGG" id="str:Sterm_0056"/>
<dbReference type="HOGENOM" id="CLU_215968_0_0_0"/>
<keyword evidence="2" id="KW-1185">Reference proteome</keyword>
<protein>
    <recommendedName>
        <fullName evidence="3">Mu-like prophage protein Com</fullName>
    </recommendedName>
</protein>
<reference evidence="1 2" key="2">
    <citation type="journal article" date="2010" name="Stand. Genomic Sci.">
        <title>Complete genome sequence of Sebaldella termitidis type strain (NCTC 11300).</title>
        <authorList>
            <person name="Harmon-Smith M."/>
            <person name="Celia L."/>
            <person name="Chertkov O."/>
            <person name="Lapidus A."/>
            <person name="Copeland A."/>
            <person name="Glavina Del Rio T."/>
            <person name="Nolan M."/>
            <person name="Lucas S."/>
            <person name="Tice H."/>
            <person name="Cheng J.F."/>
            <person name="Han C."/>
            <person name="Detter J.C."/>
            <person name="Bruce D."/>
            <person name="Goodwin L."/>
            <person name="Pitluck S."/>
            <person name="Pati A."/>
            <person name="Liolios K."/>
            <person name="Ivanova N."/>
            <person name="Mavromatis K."/>
            <person name="Mikhailova N."/>
            <person name="Chen A."/>
            <person name="Palaniappan K."/>
            <person name="Land M."/>
            <person name="Hauser L."/>
            <person name="Chang Y.J."/>
            <person name="Jeffries C.D."/>
            <person name="Brettin T."/>
            <person name="Goker M."/>
            <person name="Beck B."/>
            <person name="Bristow J."/>
            <person name="Eisen J.A."/>
            <person name="Markowitz V."/>
            <person name="Hugenholtz P."/>
            <person name="Kyrpides N.C."/>
            <person name="Klenk H.P."/>
            <person name="Chen F."/>
        </authorList>
    </citation>
    <scope>NUCLEOTIDE SEQUENCE [LARGE SCALE GENOMIC DNA]</scope>
    <source>
        <strain evidence="2">ATCC 33386 / NCTC 11300</strain>
    </source>
</reference>